<dbReference type="AlphaFoldDB" id="A0A016XDB9"/>
<dbReference type="SUPFAM" id="SSF55781">
    <property type="entry name" value="GAF domain-like"/>
    <property type="match status" value="1"/>
</dbReference>
<protein>
    <submittedName>
        <fullName evidence="4">CdaR family transcriptional regulator</fullName>
    </submittedName>
</protein>
<dbReference type="RefSeq" id="WP_231495444.1">
    <property type="nucleotide sequence ID" value="NZ_JEMG01000001.1"/>
</dbReference>
<dbReference type="InterPro" id="IPR025736">
    <property type="entry name" value="PucR_C-HTH_dom"/>
</dbReference>
<evidence type="ECO:0000256" key="2">
    <source>
        <dbReference type="SAM" id="Coils"/>
    </source>
</evidence>
<dbReference type="SMART" id="SM00065">
    <property type="entry name" value="GAF"/>
    <property type="match status" value="2"/>
</dbReference>
<evidence type="ECO:0000259" key="3">
    <source>
        <dbReference type="SMART" id="SM00065"/>
    </source>
</evidence>
<dbReference type="PANTHER" id="PTHR33744:SF1">
    <property type="entry name" value="DNA-BINDING TRANSCRIPTIONAL ACTIVATOR ADER"/>
    <property type="match status" value="1"/>
</dbReference>
<evidence type="ECO:0000313" key="4">
    <source>
        <dbReference type="EMBL" id="EYC50074.1"/>
    </source>
</evidence>
<dbReference type="eggNOG" id="COG2508">
    <property type="taxonomic scope" value="Bacteria"/>
</dbReference>
<dbReference type="InterPro" id="IPR042070">
    <property type="entry name" value="PucR_C-HTH_sf"/>
</dbReference>
<dbReference type="EMBL" id="JEMG01000001">
    <property type="protein sequence ID" value="EYC50074.1"/>
    <property type="molecule type" value="Genomic_DNA"/>
</dbReference>
<dbReference type="PANTHER" id="PTHR33744">
    <property type="entry name" value="CARBOHYDRATE DIACID REGULATOR"/>
    <property type="match status" value="1"/>
</dbReference>
<dbReference type="InterPro" id="IPR029016">
    <property type="entry name" value="GAF-like_dom_sf"/>
</dbReference>
<feature type="domain" description="GAF" evidence="3">
    <location>
        <begin position="273"/>
        <end position="401"/>
    </location>
</feature>
<dbReference type="InterPro" id="IPR051448">
    <property type="entry name" value="CdaR-like_regulators"/>
</dbReference>
<sequence length="645" mass="70204">MDSNQQIAGTLLGLLHQGAPAEDFAQQLAAVEALPSSHADKAGLVETVRQAMAVRNRLEMLQQREQGMVAVMESAQDLSERLELSDLLTTLVKRTRHLLGADMAWISELDEARGVFQALAADGGLTRGSTAMRIRSDRGTASIVMATRMPFTTPDYLHDTRFTHDPKFDDIFRAEGISALVGVPLIWQDEVIGLLFAADRYARVHTTQNIAILRTLATHGAVALRNARDFERIHAALGKADEARAELERHARNVQAAADAHEQITALLARGASLSALCQTVAELLGGSLLVLDEAAQVISRGTATGYAGSAAQRYQAHGEHSAELASALRQARVTGRSVQAYEVDGELCRVMPVIGGEDALGTLALFHRRRLEDIAERTFERCSSVIGIVLLSQERQAASNSREMSELMRALISPRQGEIAVLRDRSERFSVDLDQPLVLVLAELDGPSTSYAVRRLLQVGSLGPCLIDEIDGVLVILCGATRAPEVQQALSTWARREAGAVHRGVLSRPISSPAELPALHATLKRALGVLKRLGVNERLVGQNELALYSTLFETHDATSLGQFLEASIGPLLAHDRKRGTDLGATLLCYFDCHQNAKTTAQQLGIHVNTVRQRLATVEHLLGPWEQAARALEVHIALRLWRLRG</sequence>
<accession>A0A016XDB9</accession>
<dbReference type="Pfam" id="PF01590">
    <property type="entry name" value="GAF"/>
    <property type="match status" value="1"/>
</dbReference>
<evidence type="ECO:0000313" key="5">
    <source>
        <dbReference type="Proteomes" id="UP000023268"/>
    </source>
</evidence>
<comment type="caution">
    <text evidence="4">The sequence shown here is derived from an EMBL/GenBank/DDBJ whole genome shotgun (WGS) entry which is preliminary data.</text>
</comment>
<reference evidence="4 5" key="1">
    <citation type="submission" date="2014-02" db="EMBL/GenBank/DDBJ databases">
        <title>Draft Genome of Hylemonella gracilis isolated from the Niagara River.</title>
        <authorList>
            <person name="Pawlowski D.R."/>
            <person name="Koudelka G.B."/>
        </authorList>
    </citation>
    <scope>NUCLEOTIDE SEQUENCE [LARGE SCALE GENOMIC DNA]</scope>
    <source>
        <strain evidence="4 5">Niagara R</strain>
    </source>
</reference>
<dbReference type="Gene3D" id="3.30.450.40">
    <property type="match status" value="1"/>
</dbReference>
<dbReference type="Pfam" id="PF17853">
    <property type="entry name" value="GGDEF_2"/>
    <property type="match status" value="1"/>
</dbReference>
<gene>
    <name evidence="4" type="ORF">AZ34_02615</name>
</gene>
<dbReference type="Gene3D" id="1.10.10.2840">
    <property type="entry name" value="PucR C-terminal helix-turn-helix domain"/>
    <property type="match status" value="1"/>
</dbReference>
<keyword evidence="2" id="KW-0175">Coiled coil</keyword>
<evidence type="ECO:0000256" key="1">
    <source>
        <dbReference type="ARBA" id="ARBA00006754"/>
    </source>
</evidence>
<dbReference type="Pfam" id="PF13556">
    <property type="entry name" value="HTH_30"/>
    <property type="match status" value="1"/>
</dbReference>
<name>A0A016XDB9_9BURK</name>
<comment type="similarity">
    <text evidence="1">Belongs to the CdaR family.</text>
</comment>
<dbReference type="STRING" id="1458275.AZ34_02615"/>
<proteinExistence type="inferred from homology"/>
<dbReference type="Proteomes" id="UP000023268">
    <property type="component" value="Unassembled WGS sequence"/>
</dbReference>
<dbReference type="InterPro" id="IPR041522">
    <property type="entry name" value="CdaR_GGDEF"/>
</dbReference>
<dbReference type="eggNOG" id="COG2203">
    <property type="taxonomic scope" value="Bacteria"/>
</dbReference>
<feature type="coiled-coil region" evidence="2">
    <location>
        <begin position="233"/>
        <end position="264"/>
    </location>
</feature>
<dbReference type="InterPro" id="IPR003018">
    <property type="entry name" value="GAF"/>
</dbReference>
<organism evidence="4 5">
    <name type="scientific">Hylemonella gracilis str. Niagara R</name>
    <dbReference type="NCBI Taxonomy" id="1458275"/>
    <lineage>
        <taxon>Bacteria</taxon>
        <taxon>Pseudomonadati</taxon>
        <taxon>Pseudomonadota</taxon>
        <taxon>Betaproteobacteria</taxon>
        <taxon>Burkholderiales</taxon>
        <taxon>Comamonadaceae</taxon>
        <taxon>Hylemonella</taxon>
    </lineage>
</organism>
<feature type="domain" description="GAF" evidence="3">
    <location>
        <begin position="83"/>
        <end position="234"/>
    </location>
</feature>